<evidence type="ECO:0000313" key="2">
    <source>
        <dbReference type="EMBL" id="GAA4616598.1"/>
    </source>
</evidence>
<dbReference type="EMBL" id="BAABHJ010000034">
    <property type="protein sequence ID" value="GAA4616598.1"/>
    <property type="molecule type" value="Genomic_DNA"/>
</dbReference>
<dbReference type="Pfam" id="PF19054">
    <property type="entry name" value="DUF5753"/>
    <property type="match status" value="1"/>
</dbReference>
<dbReference type="CDD" id="cd00093">
    <property type="entry name" value="HTH_XRE"/>
    <property type="match status" value="1"/>
</dbReference>
<dbReference type="RefSeq" id="WP_345364896.1">
    <property type="nucleotide sequence ID" value="NZ_BAABHJ010000034.1"/>
</dbReference>
<reference evidence="3" key="1">
    <citation type="journal article" date="2019" name="Int. J. Syst. Evol. Microbiol.">
        <title>The Global Catalogue of Microorganisms (GCM) 10K type strain sequencing project: providing services to taxonomists for standard genome sequencing and annotation.</title>
        <authorList>
            <consortium name="The Broad Institute Genomics Platform"/>
            <consortium name="The Broad Institute Genome Sequencing Center for Infectious Disease"/>
            <person name="Wu L."/>
            <person name="Ma J."/>
        </authorList>
    </citation>
    <scope>NUCLEOTIDE SEQUENCE [LARGE SCALE GENOMIC DNA]</scope>
    <source>
        <strain evidence="3">JCM 17938</strain>
    </source>
</reference>
<organism evidence="2 3">
    <name type="scientific">Actinoallomurus liliacearum</name>
    <dbReference type="NCBI Taxonomy" id="1080073"/>
    <lineage>
        <taxon>Bacteria</taxon>
        <taxon>Bacillati</taxon>
        <taxon>Actinomycetota</taxon>
        <taxon>Actinomycetes</taxon>
        <taxon>Streptosporangiales</taxon>
        <taxon>Thermomonosporaceae</taxon>
        <taxon>Actinoallomurus</taxon>
    </lineage>
</organism>
<dbReference type="PROSITE" id="PS50943">
    <property type="entry name" value="HTH_CROC1"/>
    <property type="match status" value="1"/>
</dbReference>
<dbReference type="InterPro" id="IPR010982">
    <property type="entry name" value="Lambda_DNA-bd_dom_sf"/>
</dbReference>
<dbReference type="InterPro" id="IPR001387">
    <property type="entry name" value="Cro/C1-type_HTH"/>
</dbReference>
<dbReference type="SUPFAM" id="SSF47413">
    <property type="entry name" value="lambda repressor-like DNA-binding domains"/>
    <property type="match status" value="1"/>
</dbReference>
<keyword evidence="3" id="KW-1185">Reference proteome</keyword>
<dbReference type="InterPro" id="IPR043917">
    <property type="entry name" value="DUF5753"/>
</dbReference>
<sequence>MPAHPRPTVRLRRLAGSLGRLRTARGLSREDVAEATGINKATLYRIEKAKVRPQARTLAAMLTLYEVEPEEQRALTKLLKDSSQSGWWQAYTDELPEEYSAYIEFENEARSVWNYESLYIPGLLQSEDYARAVIPGGMPSLSREEVDRRVQVRMERQAILDRDRTFHLWAICDEAAIHRAVGGPTVMRDQLLHLVSATERPNVTLQVVPFDTGAHPGMPGSFVVLQFPGDPSVVYIDSMAGDLFLEEEADVHRYTGLYEHLRAVAISPDATRQLLTRVASEYSARGGAGDG</sequence>
<gene>
    <name evidence="2" type="ORF">GCM10023195_73860</name>
</gene>
<evidence type="ECO:0000259" key="1">
    <source>
        <dbReference type="PROSITE" id="PS50943"/>
    </source>
</evidence>
<dbReference type="Proteomes" id="UP001500212">
    <property type="component" value="Unassembled WGS sequence"/>
</dbReference>
<name>A0ABP8TUD0_9ACTN</name>
<accession>A0ABP8TUD0</accession>
<proteinExistence type="predicted"/>
<dbReference type="SMART" id="SM00530">
    <property type="entry name" value="HTH_XRE"/>
    <property type="match status" value="1"/>
</dbReference>
<dbReference type="Gene3D" id="1.10.260.40">
    <property type="entry name" value="lambda repressor-like DNA-binding domains"/>
    <property type="match status" value="1"/>
</dbReference>
<feature type="domain" description="HTH cro/C1-type" evidence="1">
    <location>
        <begin position="20"/>
        <end position="72"/>
    </location>
</feature>
<comment type="caution">
    <text evidence="2">The sequence shown here is derived from an EMBL/GenBank/DDBJ whole genome shotgun (WGS) entry which is preliminary data.</text>
</comment>
<dbReference type="Pfam" id="PF13560">
    <property type="entry name" value="HTH_31"/>
    <property type="match status" value="1"/>
</dbReference>
<protein>
    <submittedName>
        <fullName evidence="2">Helix-turn-helix transcriptional regulator</fullName>
    </submittedName>
</protein>
<evidence type="ECO:0000313" key="3">
    <source>
        <dbReference type="Proteomes" id="UP001500212"/>
    </source>
</evidence>